<evidence type="ECO:0000256" key="8">
    <source>
        <dbReference type="ARBA" id="ARBA00022927"/>
    </source>
</evidence>
<evidence type="ECO:0000256" key="4">
    <source>
        <dbReference type="ARBA" id="ARBA00014035"/>
    </source>
</evidence>
<keyword evidence="6 10" id="KW-0732">Signal</keyword>
<protein>
    <recommendedName>
        <fullName evidence="4 10">Outer-membrane lipoprotein carrier protein</fullName>
    </recommendedName>
</protein>
<keyword evidence="9 10" id="KW-0143">Chaperone</keyword>
<name>A0ABS1CCY0_9GAMM</name>
<keyword evidence="11" id="KW-0449">Lipoprotein</keyword>
<sequence precursor="true">MLYPISHWRRRAGALLSHALLLTAFAAAPAAGAVADGVEEVTDYLRGLNSLQADFRQITIPADGGAALEATGTFYLLRPNRFLWEYEDPSTQRIVADGKRVYMHDTELNQVTHRSQKQILDGTPAQLLASREPPEKYFDISNLERDDRRTWAELIPKTQDTDVVKLQIGFVDGELDTLLMEDRFGQLTRFIFTDVDRNPQLQYSMFRFERPAGADFLQVD</sequence>
<keyword evidence="5 10" id="KW-0813">Transport</keyword>
<dbReference type="InterPro" id="IPR004564">
    <property type="entry name" value="OM_lipoprot_carrier_LolA-like"/>
</dbReference>
<dbReference type="CDD" id="cd16325">
    <property type="entry name" value="LolA"/>
    <property type="match status" value="1"/>
</dbReference>
<keyword evidence="7 10" id="KW-0574">Periplasm</keyword>
<dbReference type="Gene3D" id="2.50.20.10">
    <property type="entry name" value="Lipoprotein localisation LolA/LolB/LppX"/>
    <property type="match status" value="1"/>
</dbReference>
<dbReference type="SUPFAM" id="SSF89392">
    <property type="entry name" value="Prokaryotic lipoproteins and lipoprotein localization factors"/>
    <property type="match status" value="1"/>
</dbReference>
<evidence type="ECO:0000313" key="12">
    <source>
        <dbReference type="Proteomes" id="UP000748752"/>
    </source>
</evidence>
<gene>
    <name evidence="10 11" type="primary">lolA</name>
    <name evidence="11" type="ORF">CKO31_03220</name>
</gene>
<evidence type="ECO:0000313" key="11">
    <source>
        <dbReference type="EMBL" id="MBK1629766.1"/>
    </source>
</evidence>
<evidence type="ECO:0000256" key="3">
    <source>
        <dbReference type="ARBA" id="ARBA00011245"/>
    </source>
</evidence>
<organism evidence="11 12">
    <name type="scientific">Thiohalocapsa halophila</name>
    <dbReference type="NCBI Taxonomy" id="69359"/>
    <lineage>
        <taxon>Bacteria</taxon>
        <taxon>Pseudomonadati</taxon>
        <taxon>Pseudomonadota</taxon>
        <taxon>Gammaproteobacteria</taxon>
        <taxon>Chromatiales</taxon>
        <taxon>Chromatiaceae</taxon>
        <taxon>Thiohalocapsa</taxon>
    </lineage>
</organism>
<proteinExistence type="inferred from homology"/>
<dbReference type="Proteomes" id="UP000748752">
    <property type="component" value="Unassembled WGS sequence"/>
</dbReference>
<comment type="subcellular location">
    <subcellularLocation>
        <location evidence="1 10">Periplasm</location>
    </subcellularLocation>
</comment>
<evidence type="ECO:0000256" key="10">
    <source>
        <dbReference type="HAMAP-Rule" id="MF_00240"/>
    </source>
</evidence>
<evidence type="ECO:0000256" key="9">
    <source>
        <dbReference type="ARBA" id="ARBA00023186"/>
    </source>
</evidence>
<evidence type="ECO:0000256" key="1">
    <source>
        <dbReference type="ARBA" id="ARBA00004418"/>
    </source>
</evidence>
<feature type="chain" id="PRO_5044908691" description="Outer-membrane lipoprotein carrier protein" evidence="10">
    <location>
        <begin position="27"/>
        <end position="220"/>
    </location>
</feature>
<comment type="function">
    <text evidence="10">Participates in the translocation of lipoproteins from the inner membrane to the outer membrane. Only forms a complex with a lipoprotein if the residue after the N-terminal Cys is not an aspartate (The Asp acts as a targeting signal to indicate that the lipoprotein should stay in the inner membrane).</text>
</comment>
<accession>A0ABS1CCY0</accession>
<dbReference type="InterPro" id="IPR029046">
    <property type="entry name" value="LolA/LolB/LppX"/>
</dbReference>
<keyword evidence="12" id="KW-1185">Reference proteome</keyword>
<comment type="subunit">
    <text evidence="3 10">Monomer.</text>
</comment>
<evidence type="ECO:0000256" key="6">
    <source>
        <dbReference type="ARBA" id="ARBA00022729"/>
    </source>
</evidence>
<comment type="similarity">
    <text evidence="2 10">Belongs to the LolA family.</text>
</comment>
<dbReference type="InterPro" id="IPR018323">
    <property type="entry name" value="OM_lipoprot_carrier_LolA_Pbac"/>
</dbReference>
<keyword evidence="8 10" id="KW-0653">Protein transport</keyword>
<evidence type="ECO:0000256" key="2">
    <source>
        <dbReference type="ARBA" id="ARBA00007615"/>
    </source>
</evidence>
<reference evidence="11 12" key="1">
    <citation type="journal article" date="2020" name="Microorganisms">
        <title>Osmotic Adaptation and Compatible Solute Biosynthesis of Phototrophic Bacteria as Revealed from Genome Analyses.</title>
        <authorList>
            <person name="Imhoff J.F."/>
            <person name="Rahn T."/>
            <person name="Kunzel S."/>
            <person name="Keller A."/>
            <person name="Neulinger S.C."/>
        </authorList>
    </citation>
    <scope>NUCLEOTIDE SEQUENCE [LARGE SCALE GENOMIC DNA]</scope>
    <source>
        <strain evidence="11 12">DSM 6210</strain>
    </source>
</reference>
<evidence type="ECO:0000256" key="5">
    <source>
        <dbReference type="ARBA" id="ARBA00022448"/>
    </source>
</evidence>
<dbReference type="EMBL" id="NRRV01000005">
    <property type="protein sequence ID" value="MBK1629766.1"/>
    <property type="molecule type" value="Genomic_DNA"/>
</dbReference>
<feature type="signal peptide" evidence="10">
    <location>
        <begin position="1"/>
        <end position="26"/>
    </location>
</feature>
<dbReference type="PANTHER" id="PTHR35869:SF1">
    <property type="entry name" value="OUTER-MEMBRANE LIPOPROTEIN CARRIER PROTEIN"/>
    <property type="match status" value="1"/>
</dbReference>
<dbReference type="PANTHER" id="PTHR35869">
    <property type="entry name" value="OUTER-MEMBRANE LIPOPROTEIN CARRIER PROTEIN"/>
    <property type="match status" value="1"/>
</dbReference>
<dbReference type="NCBIfam" id="TIGR00547">
    <property type="entry name" value="lolA"/>
    <property type="match status" value="1"/>
</dbReference>
<comment type="caution">
    <text evidence="11">The sequence shown here is derived from an EMBL/GenBank/DDBJ whole genome shotgun (WGS) entry which is preliminary data.</text>
</comment>
<evidence type="ECO:0000256" key="7">
    <source>
        <dbReference type="ARBA" id="ARBA00022764"/>
    </source>
</evidence>
<dbReference type="HAMAP" id="MF_00240">
    <property type="entry name" value="LolA"/>
    <property type="match status" value="1"/>
</dbReference>
<dbReference type="Pfam" id="PF03548">
    <property type="entry name" value="LolA"/>
    <property type="match status" value="1"/>
</dbReference>